<evidence type="ECO:0000256" key="1">
    <source>
        <dbReference type="ARBA" id="ARBA00023128"/>
    </source>
</evidence>
<dbReference type="PANTHER" id="PTHR12469:SF2">
    <property type="entry name" value="SUCCINATE DEHYDROGENASE ASSEMBLY FACTOR 2, MITOCHONDRIAL"/>
    <property type="match status" value="1"/>
</dbReference>
<dbReference type="FunFam" id="1.10.150.250:FF:000004">
    <property type="entry name" value="Succinate dehydrogenase assembly factor 2, mitochondrial"/>
    <property type="match status" value="1"/>
</dbReference>
<dbReference type="Proteomes" id="UP001445335">
    <property type="component" value="Unassembled WGS sequence"/>
</dbReference>
<organism evidence="4 5">
    <name type="scientific">Elliptochloris bilobata</name>
    <dbReference type="NCBI Taxonomy" id="381761"/>
    <lineage>
        <taxon>Eukaryota</taxon>
        <taxon>Viridiplantae</taxon>
        <taxon>Chlorophyta</taxon>
        <taxon>core chlorophytes</taxon>
        <taxon>Trebouxiophyceae</taxon>
        <taxon>Trebouxiophyceae incertae sedis</taxon>
        <taxon>Elliptochloris clade</taxon>
        <taxon>Elliptochloris</taxon>
    </lineage>
</organism>
<proteinExistence type="predicted"/>
<dbReference type="Pfam" id="PF03937">
    <property type="entry name" value="Sdh5"/>
    <property type="match status" value="1"/>
</dbReference>
<dbReference type="PANTHER" id="PTHR12469">
    <property type="entry name" value="PROTEIN EMI5 HOMOLOG, MITOCHONDRIAL"/>
    <property type="match status" value="1"/>
</dbReference>
<gene>
    <name evidence="4" type="ORF">WJX81_000862</name>
</gene>
<dbReference type="InterPro" id="IPR036714">
    <property type="entry name" value="SDH_sf"/>
</dbReference>
<name>A0AAW1RHQ0_9CHLO</name>
<feature type="region of interest" description="Disordered" evidence="3">
    <location>
        <begin position="87"/>
        <end position="120"/>
    </location>
</feature>
<dbReference type="GO" id="GO:0005739">
    <property type="term" value="C:mitochondrion"/>
    <property type="evidence" value="ECO:0007669"/>
    <property type="project" value="TreeGrafter"/>
</dbReference>
<evidence type="ECO:0008006" key="6">
    <source>
        <dbReference type="Google" id="ProtNLM"/>
    </source>
</evidence>
<dbReference type="GO" id="GO:0006099">
    <property type="term" value="P:tricarboxylic acid cycle"/>
    <property type="evidence" value="ECO:0007669"/>
    <property type="project" value="TreeGrafter"/>
</dbReference>
<keyword evidence="5" id="KW-1185">Reference proteome</keyword>
<comment type="caution">
    <text evidence="4">The sequence shown here is derived from an EMBL/GenBank/DDBJ whole genome shotgun (WGS) entry which is preliminary data.</text>
</comment>
<accession>A0AAW1RHQ0</accession>
<dbReference type="AlphaFoldDB" id="A0AAW1RHQ0"/>
<dbReference type="GO" id="GO:0006121">
    <property type="term" value="P:mitochondrial electron transport, succinate to ubiquinone"/>
    <property type="evidence" value="ECO:0007669"/>
    <property type="project" value="TreeGrafter"/>
</dbReference>
<keyword evidence="2" id="KW-0143">Chaperone</keyword>
<dbReference type="SUPFAM" id="SSF109910">
    <property type="entry name" value="YgfY-like"/>
    <property type="match status" value="1"/>
</dbReference>
<dbReference type="GO" id="GO:0034553">
    <property type="term" value="P:mitochondrial respiratory chain complex II assembly"/>
    <property type="evidence" value="ECO:0007669"/>
    <property type="project" value="TreeGrafter"/>
</dbReference>
<evidence type="ECO:0000256" key="2">
    <source>
        <dbReference type="ARBA" id="ARBA00023186"/>
    </source>
</evidence>
<dbReference type="InterPro" id="IPR005631">
    <property type="entry name" value="SDH"/>
</dbReference>
<sequence length="120" mass="13492">MVNRLLYRSRQRGFLEMDLLVGQFAARRLPQMTEPELVAFSTVLDQENPDLFKWLTGQEAPSDAMEKNNTFKELREHVQAQLAAHCAPDATSVPGKPWVRGWDDNDVAPTKAPQAGELVS</sequence>
<evidence type="ECO:0000256" key="3">
    <source>
        <dbReference type="SAM" id="MobiDB-lite"/>
    </source>
</evidence>
<evidence type="ECO:0000313" key="4">
    <source>
        <dbReference type="EMBL" id="KAK9832787.1"/>
    </source>
</evidence>
<dbReference type="EMBL" id="JALJOU010000038">
    <property type="protein sequence ID" value="KAK9832787.1"/>
    <property type="molecule type" value="Genomic_DNA"/>
</dbReference>
<dbReference type="Gene3D" id="1.10.150.250">
    <property type="entry name" value="Flavinator of succinate dehydrogenase"/>
    <property type="match status" value="1"/>
</dbReference>
<protein>
    <recommendedName>
        <fullName evidence="6">FAD assembly factor SdhE</fullName>
    </recommendedName>
</protein>
<evidence type="ECO:0000313" key="5">
    <source>
        <dbReference type="Proteomes" id="UP001445335"/>
    </source>
</evidence>
<reference evidence="4 5" key="1">
    <citation type="journal article" date="2024" name="Nat. Commun.">
        <title>Phylogenomics reveals the evolutionary origins of lichenization in chlorophyte algae.</title>
        <authorList>
            <person name="Puginier C."/>
            <person name="Libourel C."/>
            <person name="Otte J."/>
            <person name="Skaloud P."/>
            <person name="Haon M."/>
            <person name="Grisel S."/>
            <person name="Petersen M."/>
            <person name="Berrin J.G."/>
            <person name="Delaux P.M."/>
            <person name="Dal Grande F."/>
            <person name="Keller J."/>
        </authorList>
    </citation>
    <scope>NUCLEOTIDE SEQUENCE [LARGE SCALE GENOMIC DNA]</scope>
    <source>
        <strain evidence="4 5">SAG 245.80</strain>
    </source>
</reference>
<keyword evidence="1" id="KW-0496">Mitochondrion</keyword>